<keyword evidence="3" id="KW-0433">Leucine-rich repeat</keyword>
<evidence type="ECO:0000256" key="4">
    <source>
        <dbReference type="ARBA" id="ARBA00022737"/>
    </source>
</evidence>
<evidence type="ECO:0000256" key="6">
    <source>
        <dbReference type="ARBA" id="ARBA00023273"/>
    </source>
</evidence>
<sequence>MQPKECDSEELTGTELQEVCRQQTDNAELLLQAVAGTPVTLAEDVLPVNKESPVTGGDGTTEERRETKSADEVNGNVQPSQQDQKEKDMGPRMTKEFLRNHCKQHKLYITPYLNDTLYLHYKGFSTIENLEEYRGLKCLWLECNGLQRIQNLEAQTELRCLFLHQNLIHRLENLAPLTKLCTLNLCHNYVTVIENISCLPELSTLQISHNKLETAQDLAHLAHCSKISVLDLSHNKLSDPDILTVLEAMPELRVLNLMGNEVTRMIPNYRKTLTVRLRQLTYLDDRPVFPKDRACAEAWASGGLEAERRERETWDTRERKKIQDSLDGLRDIREKALQRRRLREEQEMGLGDHLHDPPTEEEARDAPAGTEDSSRQETQRPTEPEALPVYQDFLETEETANQDFLETEETANQDFLETEETANQDFLETVSLETETEETAHQDFLETVTPATERQPMETKTQAPGAQPISGLQTQRKATEEARPIAEQHTQMATQGSLVTELDCADQIETIQVDDYSQLCINDLPDLEEVDLEDPHGMDFFTSQDVFRPKIEVISGDSEESDVEETEDPPAEKPLLTESLSRSKPQHIKDQEPEPTELFFRVTDKHMSIKPESLEPTNQLTEESKPDRGLEKQRCLIEELD</sequence>
<evidence type="ECO:0000256" key="3">
    <source>
        <dbReference type="ARBA" id="ARBA00022614"/>
    </source>
</evidence>
<comment type="subcellular location">
    <subcellularLocation>
        <location evidence="1">Cell projection</location>
        <location evidence="1">Cilium</location>
    </subcellularLocation>
</comment>
<dbReference type="InterPro" id="IPR050576">
    <property type="entry name" value="Cilia_flagella_integrity"/>
</dbReference>
<keyword evidence="5" id="KW-0969">Cilium</keyword>
<feature type="compositionally biased region" description="Basic and acidic residues" evidence="7">
    <location>
        <begin position="372"/>
        <end position="383"/>
    </location>
</feature>
<dbReference type="InterPro" id="IPR032675">
    <property type="entry name" value="LRR_dom_sf"/>
</dbReference>
<dbReference type="PANTHER" id="PTHR45973:SF9">
    <property type="entry name" value="LEUCINE-RICH REPEAT-CONTAINING PROTEIN 46"/>
    <property type="match status" value="1"/>
</dbReference>
<evidence type="ECO:0000313" key="9">
    <source>
        <dbReference type="Proteomes" id="UP001152803"/>
    </source>
</evidence>
<feature type="region of interest" description="Disordered" evidence="7">
    <location>
        <begin position="451"/>
        <end position="482"/>
    </location>
</feature>
<dbReference type="PROSITE" id="PS51450">
    <property type="entry name" value="LRR"/>
    <property type="match status" value="4"/>
</dbReference>
<dbReference type="SMART" id="SM00365">
    <property type="entry name" value="LRR_SD22"/>
    <property type="match status" value="4"/>
</dbReference>
<feature type="region of interest" description="Disordered" evidence="7">
    <location>
        <begin position="41"/>
        <end position="90"/>
    </location>
</feature>
<dbReference type="Proteomes" id="UP001152803">
    <property type="component" value="Unassembled WGS sequence"/>
</dbReference>
<protein>
    <recommendedName>
        <fullName evidence="10">Dynein assembly factor 1, axonemal homolog</fullName>
    </recommendedName>
</protein>
<keyword evidence="9" id="KW-1185">Reference proteome</keyword>
<feature type="compositionally biased region" description="Basic and acidic residues" evidence="7">
    <location>
        <begin position="622"/>
        <end position="641"/>
    </location>
</feature>
<reference evidence="8" key="1">
    <citation type="journal article" date="2023" name="Science">
        <title>Genome structures resolve the early diversification of teleost fishes.</title>
        <authorList>
            <person name="Parey E."/>
            <person name="Louis A."/>
            <person name="Montfort J."/>
            <person name="Bouchez O."/>
            <person name="Roques C."/>
            <person name="Iampietro C."/>
            <person name="Lluch J."/>
            <person name="Castinel A."/>
            <person name="Donnadieu C."/>
            <person name="Desvignes T."/>
            <person name="Floi Bucao C."/>
            <person name="Jouanno E."/>
            <person name="Wen M."/>
            <person name="Mejri S."/>
            <person name="Dirks R."/>
            <person name="Jansen H."/>
            <person name="Henkel C."/>
            <person name="Chen W.J."/>
            <person name="Zahm M."/>
            <person name="Cabau C."/>
            <person name="Klopp C."/>
            <person name="Thompson A.W."/>
            <person name="Robinson-Rechavi M."/>
            <person name="Braasch I."/>
            <person name="Lecointre G."/>
            <person name="Bobe J."/>
            <person name="Postlethwait J.H."/>
            <person name="Berthelot C."/>
            <person name="Roest Crollius H."/>
            <person name="Guiguen Y."/>
        </authorList>
    </citation>
    <scope>NUCLEOTIDE SEQUENCE</scope>
    <source>
        <strain evidence="8">Concon-B</strain>
    </source>
</reference>
<evidence type="ECO:0000313" key="8">
    <source>
        <dbReference type="EMBL" id="KAJ8272057.1"/>
    </source>
</evidence>
<name>A0A9Q1DJB1_CONCO</name>
<feature type="compositionally biased region" description="Acidic residues" evidence="7">
    <location>
        <begin position="557"/>
        <end position="569"/>
    </location>
</feature>
<comment type="similarity">
    <text evidence="2">Belongs to the DNAAF1 family.</text>
</comment>
<feature type="compositionally biased region" description="Basic and acidic residues" evidence="7">
    <location>
        <begin position="602"/>
        <end position="613"/>
    </location>
</feature>
<comment type="caution">
    <text evidence="8">The sequence shown here is derived from an EMBL/GenBank/DDBJ whole genome shotgun (WGS) entry which is preliminary data.</text>
</comment>
<gene>
    <name evidence="8" type="ORF">COCON_G00109160</name>
</gene>
<dbReference type="AlphaFoldDB" id="A0A9Q1DJB1"/>
<dbReference type="GO" id="GO:0005930">
    <property type="term" value="C:axoneme"/>
    <property type="evidence" value="ECO:0007669"/>
    <property type="project" value="TreeGrafter"/>
</dbReference>
<evidence type="ECO:0000256" key="5">
    <source>
        <dbReference type="ARBA" id="ARBA00023069"/>
    </source>
</evidence>
<organism evidence="8 9">
    <name type="scientific">Conger conger</name>
    <name type="common">Conger eel</name>
    <name type="synonym">Muraena conger</name>
    <dbReference type="NCBI Taxonomy" id="82655"/>
    <lineage>
        <taxon>Eukaryota</taxon>
        <taxon>Metazoa</taxon>
        <taxon>Chordata</taxon>
        <taxon>Craniata</taxon>
        <taxon>Vertebrata</taxon>
        <taxon>Euteleostomi</taxon>
        <taxon>Actinopterygii</taxon>
        <taxon>Neopterygii</taxon>
        <taxon>Teleostei</taxon>
        <taxon>Anguilliformes</taxon>
        <taxon>Congridae</taxon>
        <taxon>Conger</taxon>
    </lineage>
</organism>
<feature type="compositionally biased region" description="Basic and acidic residues" evidence="7">
    <location>
        <begin position="61"/>
        <end position="71"/>
    </location>
</feature>
<keyword evidence="6" id="KW-0966">Cell projection</keyword>
<evidence type="ECO:0000256" key="7">
    <source>
        <dbReference type="SAM" id="MobiDB-lite"/>
    </source>
</evidence>
<dbReference type="GO" id="GO:0035082">
    <property type="term" value="P:axoneme assembly"/>
    <property type="evidence" value="ECO:0007669"/>
    <property type="project" value="TreeGrafter"/>
</dbReference>
<evidence type="ECO:0008006" key="10">
    <source>
        <dbReference type="Google" id="ProtNLM"/>
    </source>
</evidence>
<feature type="region of interest" description="Disordered" evidence="7">
    <location>
        <begin position="554"/>
        <end position="641"/>
    </location>
</feature>
<evidence type="ECO:0000256" key="1">
    <source>
        <dbReference type="ARBA" id="ARBA00004138"/>
    </source>
</evidence>
<dbReference type="PANTHER" id="PTHR45973">
    <property type="entry name" value="PROTEIN PHOSPHATASE 1 REGULATORY SUBUNIT SDS22-RELATED"/>
    <property type="match status" value="1"/>
</dbReference>
<dbReference type="Gene3D" id="3.80.10.10">
    <property type="entry name" value="Ribonuclease Inhibitor"/>
    <property type="match status" value="2"/>
</dbReference>
<dbReference type="FunFam" id="3.80.10.10:FF:000331">
    <property type="entry name" value="Dynein assembly factor 1, axonemal homolog"/>
    <property type="match status" value="1"/>
</dbReference>
<dbReference type="SUPFAM" id="SSF52075">
    <property type="entry name" value="Outer arm dynein light chain 1"/>
    <property type="match status" value="1"/>
</dbReference>
<feature type="compositionally biased region" description="Polar residues" evidence="7">
    <location>
        <begin position="458"/>
        <end position="476"/>
    </location>
</feature>
<dbReference type="GO" id="GO:0070840">
    <property type="term" value="F:dynein complex binding"/>
    <property type="evidence" value="ECO:0007669"/>
    <property type="project" value="TreeGrafter"/>
</dbReference>
<dbReference type="EMBL" id="JAFJMO010000007">
    <property type="protein sequence ID" value="KAJ8272057.1"/>
    <property type="molecule type" value="Genomic_DNA"/>
</dbReference>
<keyword evidence="4" id="KW-0677">Repeat</keyword>
<dbReference type="InterPro" id="IPR001611">
    <property type="entry name" value="Leu-rich_rpt"/>
</dbReference>
<dbReference type="OrthoDB" id="1904536at2759"/>
<evidence type="ECO:0000256" key="2">
    <source>
        <dbReference type="ARBA" id="ARBA00006453"/>
    </source>
</evidence>
<dbReference type="FunFam" id="3.80.10.10:FF:000166">
    <property type="entry name" value="Dynein assembly factor 1, axonemal"/>
    <property type="match status" value="1"/>
</dbReference>
<feature type="region of interest" description="Disordered" evidence="7">
    <location>
        <begin position="342"/>
        <end position="386"/>
    </location>
</feature>
<feature type="compositionally biased region" description="Basic and acidic residues" evidence="7">
    <location>
        <begin position="342"/>
        <end position="358"/>
    </location>
</feature>
<proteinExistence type="inferred from homology"/>
<accession>A0A9Q1DJB1</accession>